<dbReference type="AlphaFoldDB" id="A0A9J6B1K7"/>
<evidence type="ECO:0000256" key="1">
    <source>
        <dbReference type="SAM" id="MobiDB-lite"/>
    </source>
</evidence>
<dbReference type="Proteomes" id="UP000824120">
    <property type="component" value="Chromosome 1"/>
</dbReference>
<reference evidence="2 3" key="1">
    <citation type="submission" date="2020-09" db="EMBL/GenBank/DDBJ databases">
        <title>De no assembly of potato wild relative species, Solanum commersonii.</title>
        <authorList>
            <person name="Cho K."/>
        </authorList>
    </citation>
    <scope>NUCLEOTIDE SEQUENCE [LARGE SCALE GENOMIC DNA]</scope>
    <source>
        <strain evidence="2">LZ3.2</strain>
        <tissue evidence="2">Leaf</tissue>
    </source>
</reference>
<protein>
    <submittedName>
        <fullName evidence="2">Uncharacterized protein</fullName>
    </submittedName>
</protein>
<comment type="caution">
    <text evidence="2">The sequence shown here is derived from an EMBL/GenBank/DDBJ whole genome shotgun (WGS) entry which is preliminary data.</text>
</comment>
<dbReference type="EMBL" id="JACXVP010000001">
    <property type="protein sequence ID" value="KAG5630661.1"/>
    <property type="molecule type" value="Genomic_DNA"/>
</dbReference>
<sequence>SPSPIGESLIGLKIAFCSSVLSPERKDQVGDEMELMACRQVVPRSSTISPNNSKCKKAEGIWILRQTIDTNWQQGTRRLKRKKKQRPEDRQAQLASCRSAWRSPIVLFREALPYRPMTQIPKRLKAKRGHKTKTTKLIAGGFGSTWVQPESVNPSHFPTYSAQESEWANAEYVLNAATRCSREIELIRGKLLKREFTPL</sequence>
<name>A0A9J6B1K7_SOLCO</name>
<evidence type="ECO:0000313" key="3">
    <source>
        <dbReference type="Proteomes" id="UP000824120"/>
    </source>
</evidence>
<accession>A0A9J6B1K7</accession>
<evidence type="ECO:0000313" key="2">
    <source>
        <dbReference type="EMBL" id="KAG5630661.1"/>
    </source>
</evidence>
<feature type="non-terminal residue" evidence="2">
    <location>
        <position position="1"/>
    </location>
</feature>
<proteinExistence type="predicted"/>
<gene>
    <name evidence="2" type="ORF">H5410_002378</name>
</gene>
<feature type="region of interest" description="Disordered" evidence="1">
    <location>
        <begin position="74"/>
        <end position="93"/>
    </location>
</feature>
<organism evidence="2 3">
    <name type="scientific">Solanum commersonii</name>
    <name type="common">Commerson's wild potato</name>
    <name type="synonym">Commerson's nightshade</name>
    <dbReference type="NCBI Taxonomy" id="4109"/>
    <lineage>
        <taxon>Eukaryota</taxon>
        <taxon>Viridiplantae</taxon>
        <taxon>Streptophyta</taxon>
        <taxon>Embryophyta</taxon>
        <taxon>Tracheophyta</taxon>
        <taxon>Spermatophyta</taxon>
        <taxon>Magnoliopsida</taxon>
        <taxon>eudicotyledons</taxon>
        <taxon>Gunneridae</taxon>
        <taxon>Pentapetalae</taxon>
        <taxon>asterids</taxon>
        <taxon>lamiids</taxon>
        <taxon>Solanales</taxon>
        <taxon>Solanaceae</taxon>
        <taxon>Solanoideae</taxon>
        <taxon>Solaneae</taxon>
        <taxon>Solanum</taxon>
    </lineage>
</organism>
<keyword evidence="3" id="KW-1185">Reference proteome</keyword>